<proteinExistence type="predicted"/>
<name>A0A1F5YJV0_9BACT</name>
<organism evidence="1 2">
    <name type="scientific">Candidatus Gottesmanbacteria bacterium RBG_13_37_7</name>
    <dbReference type="NCBI Taxonomy" id="1798369"/>
    <lineage>
        <taxon>Bacteria</taxon>
        <taxon>Candidatus Gottesmaniibacteriota</taxon>
    </lineage>
</organism>
<comment type="caution">
    <text evidence="1">The sequence shown here is derived from an EMBL/GenBank/DDBJ whole genome shotgun (WGS) entry which is preliminary data.</text>
</comment>
<reference evidence="1 2" key="1">
    <citation type="journal article" date="2016" name="Nat. Commun.">
        <title>Thousands of microbial genomes shed light on interconnected biogeochemical processes in an aquifer system.</title>
        <authorList>
            <person name="Anantharaman K."/>
            <person name="Brown C.T."/>
            <person name="Hug L.A."/>
            <person name="Sharon I."/>
            <person name="Castelle C.J."/>
            <person name="Probst A.J."/>
            <person name="Thomas B.C."/>
            <person name="Singh A."/>
            <person name="Wilkins M.J."/>
            <person name="Karaoz U."/>
            <person name="Brodie E.L."/>
            <person name="Williams K.H."/>
            <person name="Hubbard S.S."/>
            <person name="Banfield J.F."/>
        </authorList>
    </citation>
    <scope>NUCLEOTIDE SEQUENCE [LARGE SCALE GENOMIC DNA]</scope>
</reference>
<dbReference type="EMBL" id="MFIY01000023">
    <property type="protein sequence ID" value="OGG00142.1"/>
    <property type="molecule type" value="Genomic_DNA"/>
</dbReference>
<protein>
    <submittedName>
        <fullName evidence="1">Uncharacterized protein</fullName>
    </submittedName>
</protein>
<evidence type="ECO:0000313" key="1">
    <source>
        <dbReference type="EMBL" id="OGG00142.1"/>
    </source>
</evidence>
<dbReference type="InterPro" id="IPR011335">
    <property type="entry name" value="Restrct_endonuc-II-like"/>
</dbReference>
<dbReference type="SUPFAM" id="SSF52980">
    <property type="entry name" value="Restriction endonuclease-like"/>
    <property type="match status" value="1"/>
</dbReference>
<gene>
    <name evidence="1" type="ORF">A2Y99_02120</name>
</gene>
<evidence type="ECO:0000313" key="2">
    <source>
        <dbReference type="Proteomes" id="UP000178230"/>
    </source>
</evidence>
<dbReference type="AlphaFoldDB" id="A0A1F5YJV0"/>
<sequence>MKPFFDKLLATKPGTLSTEEFEKETKKLFGSGEMMSEPIFYGDSGAYDFQYLELIPKRYFKDKTWLVKNRDLDIDKLPDDLKKLKTLSEKKHYPTEKSILDFNSYCKFALNSFCFEVNDFEQLQINNAKALVTHFASIPGKSNQKYTIPGEYNETEAKPIIKIKNGLFFIPIFFYLTESAYISPFYWMLEDDKYRDFSFKNKGEALEQIAYEYFVKVFGSYNVYRDVQIIRRKGESITDIDVLAVAGNKAVVVQAKSKQMTEKAKIGNEKAMRSDFKKAVQSSYDQAIESRKALLTKGAVFRVNGKNVLLKEPLDDAYIVCLSSENYPAVVNQVKTYLKKNKKDPYPLAFSVFDLDIISFYLTDVYQLLYYLRQRVNTAEYFNANGEIGYLAFHLRSKLFKDPNADRIAIDDSFAQLIDANFISLKGGYPKTKAVEKLYNKWANADFTNLINQVKQSHNPGLTDAILFLFDLSGNSADKVIELIKKTKESAVKDGKSHDFSMTFDNSKSGITYICSSDKNQDNNTKKLLSYCTLRKYKSKADLWIGLCSSTISKNLVDQIIFNKEPWKSSKKLRLLANKLLLGGKGISAEKV</sequence>
<accession>A0A1F5YJV0</accession>
<dbReference type="Proteomes" id="UP000178230">
    <property type="component" value="Unassembled WGS sequence"/>
</dbReference>